<protein>
    <submittedName>
        <fullName evidence="7">Polyprenyl synthetase family protein</fullName>
    </submittedName>
</protein>
<dbReference type="Pfam" id="PF00348">
    <property type="entry name" value="polyprenyl_synt"/>
    <property type="match status" value="1"/>
</dbReference>
<keyword evidence="5" id="KW-0460">Magnesium</keyword>
<dbReference type="InterPro" id="IPR008949">
    <property type="entry name" value="Isoprenoid_synthase_dom_sf"/>
</dbReference>
<evidence type="ECO:0000256" key="3">
    <source>
        <dbReference type="ARBA" id="ARBA00022679"/>
    </source>
</evidence>
<dbReference type="EMBL" id="CP065989">
    <property type="protein sequence ID" value="QQB15477.1"/>
    <property type="molecule type" value="Genomic_DNA"/>
</dbReference>
<keyword evidence="3 6" id="KW-0808">Transferase</keyword>
<dbReference type="GO" id="GO:0008299">
    <property type="term" value="P:isoprenoid biosynthetic process"/>
    <property type="evidence" value="ECO:0007669"/>
    <property type="project" value="InterPro"/>
</dbReference>
<proteinExistence type="inferred from homology"/>
<dbReference type="SFLD" id="SFLDS00005">
    <property type="entry name" value="Isoprenoid_Synthase_Type_I"/>
    <property type="match status" value="1"/>
</dbReference>
<dbReference type="RefSeq" id="WP_198500464.1">
    <property type="nucleotide sequence ID" value="NZ_CP065989.1"/>
</dbReference>
<evidence type="ECO:0000256" key="4">
    <source>
        <dbReference type="ARBA" id="ARBA00022723"/>
    </source>
</evidence>
<dbReference type="SUPFAM" id="SSF48576">
    <property type="entry name" value="Terpenoid synthases"/>
    <property type="match status" value="1"/>
</dbReference>
<dbReference type="Proteomes" id="UP000595374">
    <property type="component" value="Chromosome"/>
</dbReference>
<dbReference type="PROSITE" id="PS00723">
    <property type="entry name" value="POLYPRENYL_SYNTHASE_1"/>
    <property type="match status" value="1"/>
</dbReference>
<evidence type="ECO:0000256" key="5">
    <source>
        <dbReference type="ARBA" id="ARBA00022842"/>
    </source>
</evidence>
<evidence type="ECO:0000256" key="2">
    <source>
        <dbReference type="ARBA" id="ARBA00006706"/>
    </source>
</evidence>
<name>A0A7T4A1C6_9MICO</name>
<dbReference type="InterPro" id="IPR000092">
    <property type="entry name" value="Polyprenyl_synt"/>
</dbReference>
<dbReference type="AlphaFoldDB" id="A0A7T4A1C6"/>
<sequence length="374" mass="39668">MDTTTATADTRARDRISAALSEFFTARTERARLYGDDFASLWEVARDRVTGGKLVRPLLFLDMLGAFAPMTCDHPQIVEDPFTRVALAETDDPVTAEAATAVALACELLHYALLLHDDVIDGDRQRRGRPNLIGALQAGRDAPGAGHWASTGAILMGDMLLAAVHHIIGTLEVTGDKRSALFSLLDHALIESSAGEFLDVGLADGVIPAAPDTVLAMSSFKTSAYSFTFPIVAAAILTDRPPLLQTQLRPIGAHLGLGFQLHDDLLSAFGTPESHGKDAYSDFREGKITALVAHAQGTEAWGRVAGIFGDPQLTHAGARDIQQALADSGALAEVESLIAAQRRSFAEAIDCSDLPGHATAVLTDIAARLDGRTV</sequence>
<dbReference type="PANTHER" id="PTHR12001">
    <property type="entry name" value="GERANYLGERANYL PYROPHOSPHATE SYNTHASE"/>
    <property type="match status" value="1"/>
</dbReference>
<evidence type="ECO:0000313" key="7">
    <source>
        <dbReference type="EMBL" id="QQB15477.1"/>
    </source>
</evidence>
<dbReference type="InterPro" id="IPR033749">
    <property type="entry name" value="Polyprenyl_synt_CS"/>
</dbReference>
<evidence type="ECO:0000313" key="8">
    <source>
        <dbReference type="Proteomes" id="UP000595374"/>
    </source>
</evidence>
<dbReference type="PANTHER" id="PTHR12001:SF85">
    <property type="entry name" value="SHORT CHAIN ISOPRENYL DIPHOSPHATE SYNTHASE"/>
    <property type="match status" value="1"/>
</dbReference>
<evidence type="ECO:0000256" key="1">
    <source>
        <dbReference type="ARBA" id="ARBA00001946"/>
    </source>
</evidence>
<accession>A0A7T4A1C6</accession>
<gene>
    <name evidence="7" type="ORF">I6H47_05935</name>
</gene>
<dbReference type="Gene3D" id="1.10.600.10">
    <property type="entry name" value="Farnesyl Diphosphate Synthase"/>
    <property type="match status" value="1"/>
</dbReference>
<dbReference type="GO" id="GO:0004659">
    <property type="term" value="F:prenyltransferase activity"/>
    <property type="evidence" value="ECO:0007669"/>
    <property type="project" value="InterPro"/>
</dbReference>
<comment type="cofactor">
    <cofactor evidence="1">
        <name>Mg(2+)</name>
        <dbReference type="ChEBI" id="CHEBI:18420"/>
    </cofactor>
</comment>
<evidence type="ECO:0000256" key="6">
    <source>
        <dbReference type="RuleBase" id="RU004466"/>
    </source>
</evidence>
<organism evidence="7 8">
    <name type="scientific">Brevibacterium casei</name>
    <dbReference type="NCBI Taxonomy" id="33889"/>
    <lineage>
        <taxon>Bacteria</taxon>
        <taxon>Bacillati</taxon>
        <taxon>Actinomycetota</taxon>
        <taxon>Actinomycetes</taxon>
        <taxon>Micrococcales</taxon>
        <taxon>Brevibacteriaceae</taxon>
        <taxon>Brevibacterium</taxon>
    </lineage>
</organism>
<dbReference type="GO" id="GO:0046872">
    <property type="term" value="F:metal ion binding"/>
    <property type="evidence" value="ECO:0007669"/>
    <property type="project" value="UniProtKB-KW"/>
</dbReference>
<reference evidence="7 8" key="1">
    <citation type="submission" date="2020-12" db="EMBL/GenBank/DDBJ databases">
        <title>FDA dAtabase for Regulatory Grade micrObial Sequences (FDA-ARGOS): Supporting development and validation of Infectious Disease Dx tests.</title>
        <authorList>
            <person name="Sproer C."/>
            <person name="Gronow S."/>
            <person name="Severitt S."/>
            <person name="Schroder I."/>
            <person name="Tallon L."/>
            <person name="Sadzewicz L."/>
            <person name="Zhao X."/>
            <person name="Boylan J."/>
            <person name="Ott S."/>
            <person name="Bowen H."/>
            <person name="Vavikolanu K."/>
            <person name="Mehta A."/>
            <person name="Aluvathingal J."/>
            <person name="Nadendla S."/>
            <person name="Lowell S."/>
            <person name="Myers T."/>
            <person name="Yan Y."/>
            <person name="Sichtig H."/>
        </authorList>
    </citation>
    <scope>NUCLEOTIDE SEQUENCE [LARGE SCALE GENOMIC DNA]</scope>
    <source>
        <strain evidence="7 8">FDAARGOS_990</strain>
    </source>
</reference>
<comment type="similarity">
    <text evidence="2 6">Belongs to the FPP/GGPP synthase family.</text>
</comment>
<keyword evidence="4" id="KW-0479">Metal-binding</keyword>